<dbReference type="EMBL" id="SWLG01000004">
    <property type="protein sequence ID" value="TLS38294.1"/>
    <property type="molecule type" value="Genomic_DNA"/>
</dbReference>
<dbReference type="SUPFAM" id="SSF142823">
    <property type="entry name" value="ComB-like"/>
    <property type="match status" value="1"/>
</dbReference>
<dbReference type="InterPro" id="IPR036702">
    <property type="entry name" value="ComB-like_sf"/>
</dbReference>
<sequence length="252" mass="27449">MAKLHVLMQKEMIDPRKLEGKVAVVLDVLLATSTIISSLNAGASQVIPVKNEQEARDEMKRRAEEGPIVTGEFKGRTIEGFLDPLPTYLKQRAEGRTVILSTTNGTVAIRKALGARHVYIGALLNGEALIQHLFEEHPNETIILICSGSSDSFCMEDFYGAGYLVSLLDKISGSQWELTDAALTAKIFYEANQTDAEKILLNSRVGKMMAGQGLEEEVIFVAQQGVMDEIPELRGNALTSGAKKAALKEDKG</sequence>
<dbReference type="GO" id="GO:0050545">
    <property type="term" value="F:sulfopyruvate decarboxylase activity"/>
    <property type="evidence" value="ECO:0007669"/>
    <property type="project" value="TreeGrafter"/>
</dbReference>
<evidence type="ECO:0000256" key="6">
    <source>
        <dbReference type="ARBA" id="ARBA00022842"/>
    </source>
</evidence>
<dbReference type="Gene3D" id="3.90.1560.10">
    <property type="entry name" value="ComB-like"/>
    <property type="match status" value="1"/>
</dbReference>
<name>A0A5R9FCL4_9BACL</name>
<comment type="similarity">
    <text evidence="2">Belongs to the ComB family.</text>
</comment>
<dbReference type="PANTHER" id="PTHR37311">
    <property type="entry name" value="2-PHOSPHOSULFOLACTATE PHOSPHATASE-RELATED"/>
    <property type="match status" value="1"/>
</dbReference>
<dbReference type="InterPro" id="IPR005238">
    <property type="entry name" value="ComB-like"/>
</dbReference>
<dbReference type="Proteomes" id="UP000308230">
    <property type="component" value="Unassembled WGS sequence"/>
</dbReference>
<evidence type="ECO:0000256" key="2">
    <source>
        <dbReference type="ARBA" id="ARBA00009997"/>
    </source>
</evidence>
<evidence type="ECO:0000256" key="4">
    <source>
        <dbReference type="ARBA" id="ARBA00021948"/>
    </source>
</evidence>
<dbReference type="RefSeq" id="WP_138124781.1">
    <property type="nucleotide sequence ID" value="NZ_SWLG01000004.1"/>
</dbReference>
<comment type="catalytic activity">
    <reaction evidence="7">
        <text>(2R)-O-phospho-3-sulfolactate + H2O = (2R)-3-sulfolactate + phosphate</text>
        <dbReference type="Rhea" id="RHEA:23416"/>
        <dbReference type="ChEBI" id="CHEBI:15377"/>
        <dbReference type="ChEBI" id="CHEBI:15597"/>
        <dbReference type="ChEBI" id="CHEBI:43474"/>
        <dbReference type="ChEBI" id="CHEBI:58738"/>
        <dbReference type="EC" id="3.1.3.71"/>
    </reaction>
</comment>
<comment type="caution">
    <text evidence="8">The sequence shown here is derived from an EMBL/GenBank/DDBJ whole genome shotgun (WGS) entry which is preliminary data.</text>
</comment>
<dbReference type="Pfam" id="PF04029">
    <property type="entry name" value="2-ph_phosp"/>
    <property type="match status" value="1"/>
</dbReference>
<evidence type="ECO:0000256" key="7">
    <source>
        <dbReference type="ARBA" id="ARBA00033711"/>
    </source>
</evidence>
<dbReference type="PANTHER" id="PTHR37311:SF1">
    <property type="entry name" value="2-PHOSPHOSULFOLACTATE PHOSPHATASE-RELATED"/>
    <property type="match status" value="1"/>
</dbReference>
<reference evidence="8 9" key="1">
    <citation type="submission" date="2019-04" db="EMBL/GenBank/DDBJ databases">
        <title>Bacillus caeni sp. nov., a bacterium isolated from mangrove sediment.</title>
        <authorList>
            <person name="Huang H."/>
            <person name="Mo K."/>
            <person name="Hu Y."/>
        </authorList>
    </citation>
    <scope>NUCLEOTIDE SEQUENCE [LARGE SCALE GENOMIC DNA]</scope>
    <source>
        <strain evidence="8 9">HB172195</strain>
    </source>
</reference>
<protein>
    <recommendedName>
        <fullName evidence="4">Probable 2-phosphosulfolactate phosphatase</fullName>
        <ecNumber evidence="3">3.1.3.71</ecNumber>
    </recommendedName>
</protein>
<evidence type="ECO:0000256" key="1">
    <source>
        <dbReference type="ARBA" id="ARBA00001946"/>
    </source>
</evidence>
<evidence type="ECO:0000256" key="5">
    <source>
        <dbReference type="ARBA" id="ARBA00022801"/>
    </source>
</evidence>
<keyword evidence="5" id="KW-0378">Hydrolase</keyword>
<evidence type="ECO:0000313" key="8">
    <source>
        <dbReference type="EMBL" id="TLS38294.1"/>
    </source>
</evidence>
<dbReference type="GO" id="GO:0050532">
    <property type="term" value="F:2-phosphosulfolactate phosphatase activity"/>
    <property type="evidence" value="ECO:0007669"/>
    <property type="project" value="UniProtKB-EC"/>
</dbReference>
<organism evidence="8 9">
    <name type="scientific">Exobacillus caeni</name>
    <dbReference type="NCBI Taxonomy" id="2574798"/>
    <lineage>
        <taxon>Bacteria</taxon>
        <taxon>Bacillati</taxon>
        <taxon>Bacillota</taxon>
        <taxon>Bacilli</taxon>
        <taxon>Bacillales</taxon>
        <taxon>Guptibacillaceae</taxon>
        <taxon>Exobacillus</taxon>
    </lineage>
</organism>
<dbReference type="GO" id="GO:0000287">
    <property type="term" value="F:magnesium ion binding"/>
    <property type="evidence" value="ECO:0007669"/>
    <property type="project" value="InterPro"/>
</dbReference>
<evidence type="ECO:0000256" key="3">
    <source>
        <dbReference type="ARBA" id="ARBA00012953"/>
    </source>
</evidence>
<comment type="cofactor">
    <cofactor evidence="1">
        <name>Mg(2+)</name>
        <dbReference type="ChEBI" id="CHEBI:18420"/>
    </cofactor>
</comment>
<evidence type="ECO:0000313" key="9">
    <source>
        <dbReference type="Proteomes" id="UP000308230"/>
    </source>
</evidence>
<keyword evidence="9" id="KW-1185">Reference proteome</keyword>
<gene>
    <name evidence="8" type="ORF">FCL54_07145</name>
</gene>
<accession>A0A5R9FCL4</accession>
<dbReference type="AlphaFoldDB" id="A0A5R9FCL4"/>
<keyword evidence="6" id="KW-0460">Magnesium</keyword>
<dbReference type="EC" id="3.1.3.71" evidence="3"/>
<proteinExistence type="inferred from homology"/>
<dbReference type="OrthoDB" id="4913at2"/>